<dbReference type="EMBL" id="FOJT01000002">
    <property type="protein sequence ID" value="SFA86336.1"/>
    <property type="molecule type" value="Genomic_DNA"/>
</dbReference>
<dbReference type="AlphaFoldDB" id="A0A1I0WEI0"/>
<evidence type="ECO:0000256" key="1">
    <source>
        <dbReference type="SAM" id="SignalP"/>
    </source>
</evidence>
<accession>A0A1I0WEI0</accession>
<reference evidence="3" key="1">
    <citation type="submission" date="2016-10" db="EMBL/GenBank/DDBJ databases">
        <authorList>
            <person name="Varghese N."/>
            <person name="Submissions S."/>
        </authorList>
    </citation>
    <scope>NUCLEOTIDE SEQUENCE [LARGE SCALE GENOMIC DNA]</scope>
    <source>
        <strain evidence="3">DSM 21789</strain>
    </source>
</reference>
<dbReference type="RefSeq" id="WP_091473971.1">
    <property type="nucleotide sequence ID" value="NZ_FOJT01000002.1"/>
</dbReference>
<keyword evidence="1" id="KW-0732">Signal</keyword>
<evidence type="ECO:0008006" key="4">
    <source>
        <dbReference type="Google" id="ProtNLM"/>
    </source>
</evidence>
<feature type="chain" id="PRO_5011509393" description="2-dehydro-3-deoxyphosphooctonate aldolase" evidence="1">
    <location>
        <begin position="21"/>
        <end position="150"/>
    </location>
</feature>
<dbReference type="PROSITE" id="PS51257">
    <property type="entry name" value="PROKAR_LIPOPROTEIN"/>
    <property type="match status" value="1"/>
</dbReference>
<feature type="signal peptide" evidence="1">
    <location>
        <begin position="1"/>
        <end position="20"/>
    </location>
</feature>
<sequence length="150" mass="16546">MKKIVISSFIALLMSSCISTKLTIQNIDDSVIGPGLNEGFGSFIITKNATSKKYGYNQDYPVNVNFTSVEDGMNNQIRFLNALAGPKGERIKYVQKEACCPFPTKRADTGAGTIDTFEITWKGQTKPVLLYINKFEKGELLIPIGLSARK</sequence>
<organism evidence="2 3">
    <name type="scientific">Flavobacterium swingsii</name>
    <dbReference type="NCBI Taxonomy" id="498292"/>
    <lineage>
        <taxon>Bacteria</taxon>
        <taxon>Pseudomonadati</taxon>
        <taxon>Bacteroidota</taxon>
        <taxon>Flavobacteriia</taxon>
        <taxon>Flavobacteriales</taxon>
        <taxon>Flavobacteriaceae</taxon>
        <taxon>Flavobacterium</taxon>
    </lineage>
</organism>
<gene>
    <name evidence="2" type="ORF">SAMN05660845_0689</name>
</gene>
<dbReference type="Proteomes" id="UP000199604">
    <property type="component" value="Unassembled WGS sequence"/>
</dbReference>
<keyword evidence="3" id="KW-1185">Reference proteome</keyword>
<name>A0A1I0WEI0_9FLAO</name>
<protein>
    <recommendedName>
        <fullName evidence="4">2-dehydro-3-deoxyphosphooctonate aldolase</fullName>
    </recommendedName>
</protein>
<evidence type="ECO:0000313" key="3">
    <source>
        <dbReference type="Proteomes" id="UP000199604"/>
    </source>
</evidence>
<proteinExistence type="predicted"/>
<dbReference type="STRING" id="498292.SAMN05660845_0689"/>
<dbReference type="OrthoDB" id="5522619at2"/>
<evidence type="ECO:0000313" key="2">
    <source>
        <dbReference type="EMBL" id="SFA86336.1"/>
    </source>
</evidence>